<evidence type="ECO:0000313" key="2">
    <source>
        <dbReference type="EMBL" id="ADP33365.1"/>
    </source>
</evidence>
<organism evidence="2 3">
    <name type="scientific">Bacillus atrophaeus (strain 1942)</name>
    <dbReference type="NCBI Taxonomy" id="720555"/>
    <lineage>
        <taxon>Bacteria</taxon>
        <taxon>Bacillati</taxon>
        <taxon>Bacillota</taxon>
        <taxon>Bacilli</taxon>
        <taxon>Bacillales</taxon>
        <taxon>Bacillaceae</taxon>
        <taxon>Bacillus</taxon>
    </lineage>
</organism>
<name>A0ABM5LZL5_BACA1</name>
<evidence type="ECO:0000313" key="3">
    <source>
        <dbReference type="Proteomes" id="UP000006867"/>
    </source>
</evidence>
<dbReference type="Proteomes" id="UP000006867">
    <property type="component" value="Chromosome"/>
</dbReference>
<feature type="compositionally biased region" description="Polar residues" evidence="1">
    <location>
        <begin position="1"/>
        <end position="15"/>
    </location>
</feature>
<sequence>MGQKQGNSSLTNADLNNGRDNKETDTAEEAFKHFISSLQSLKELDLEGIEPILPPTFKETRYKNK</sequence>
<dbReference type="EMBL" id="CP002207">
    <property type="protein sequence ID" value="ADP33365.1"/>
    <property type="molecule type" value="Genomic_DNA"/>
</dbReference>
<evidence type="ECO:0000256" key="1">
    <source>
        <dbReference type="SAM" id="MobiDB-lite"/>
    </source>
</evidence>
<feature type="region of interest" description="Disordered" evidence="1">
    <location>
        <begin position="1"/>
        <end position="27"/>
    </location>
</feature>
<feature type="compositionally biased region" description="Basic and acidic residues" evidence="1">
    <location>
        <begin position="17"/>
        <end position="27"/>
    </location>
</feature>
<proteinExistence type="predicted"/>
<dbReference type="RefSeq" id="WP_003325149.1">
    <property type="nucleotide sequence ID" value="NC_014639.1"/>
</dbReference>
<accession>A0ABM5LZL5</accession>
<keyword evidence="3" id="KW-1185">Reference proteome</keyword>
<reference evidence="2 3" key="1">
    <citation type="journal article" date="2011" name="Front. Microbiol.">
        <title>Genomic signatures of strain selection and enhancement in Bacillus atrophaeus var. globigii, a historical biowarfare simulant.</title>
        <authorList>
            <person name="Gibbons H.S."/>
            <person name="Broomall S.M."/>
            <person name="McNew L.A."/>
            <person name="Daligault H."/>
            <person name="Chapman C."/>
            <person name="Bruce D."/>
            <person name="Karavis M."/>
            <person name="Krepps M."/>
            <person name="McGregor P.A."/>
            <person name="Hong C."/>
            <person name="Park K.H."/>
            <person name="Akmal A."/>
            <person name="Feldman A."/>
            <person name="Lin J.S."/>
            <person name="Chang W.E."/>
            <person name="Higgs B.W."/>
            <person name="Demirev P."/>
            <person name="Lindquist J."/>
            <person name="Liem A."/>
            <person name="Fochler E."/>
            <person name="Read T.D."/>
            <person name="Tapia R."/>
            <person name="Johnson S."/>
            <person name="Bishop-Lilly K.A."/>
            <person name="Detter C."/>
            <person name="Han C."/>
            <person name="Sozhamannan S."/>
            <person name="Rosenzweig C.N."/>
            <person name="Skowronski E.W."/>
        </authorList>
    </citation>
    <scope>NUCLEOTIDE SEQUENCE [LARGE SCALE GENOMIC DNA]</scope>
    <source>
        <strain evidence="2 3">1942</strain>
    </source>
</reference>
<gene>
    <name evidence="2" type="ordered locus">BATR1942_12170</name>
</gene>
<protein>
    <submittedName>
        <fullName evidence="2">Uncharacterized protein</fullName>
    </submittedName>
</protein>